<dbReference type="OrthoDB" id="1433258at2"/>
<dbReference type="Pfam" id="PF00081">
    <property type="entry name" value="Sod_Fe_N"/>
    <property type="match status" value="1"/>
</dbReference>
<dbReference type="EMBL" id="WMJY01000020">
    <property type="protein sequence ID" value="MTH30173.1"/>
    <property type="molecule type" value="Genomic_DNA"/>
</dbReference>
<dbReference type="GO" id="GO:0046872">
    <property type="term" value="F:metal ion binding"/>
    <property type="evidence" value="ECO:0007669"/>
    <property type="project" value="UniProtKB-KW"/>
</dbReference>
<dbReference type="PRINTS" id="PR01703">
    <property type="entry name" value="MNSODISMTASE"/>
</dbReference>
<evidence type="ECO:0000256" key="4">
    <source>
        <dbReference type="ARBA" id="ARBA00023002"/>
    </source>
</evidence>
<dbReference type="GO" id="GO:0004784">
    <property type="term" value="F:superoxide dismutase activity"/>
    <property type="evidence" value="ECO:0007669"/>
    <property type="project" value="UniProtKB-EC"/>
</dbReference>
<organism evidence="10 11">
    <name type="scientific">Myroides pelagicus</name>
    <dbReference type="NCBI Taxonomy" id="270914"/>
    <lineage>
        <taxon>Bacteria</taxon>
        <taxon>Pseudomonadati</taxon>
        <taxon>Bacteroidota</taxon>
        <taxon>Flavobacteriia</taxon>
        <taxon>Flavobacteriales</taxon>
        <taxon>Flavobacteriaceae</taxon>
        <taxon>Myroides</taxon>
    </lineage>
</organism>
<dbReference type="Pfam" id="PF02777">
    <property type="entry name" value="Sod_Fe_C"/>
    <property type="match status" value="1"/>
</dbReference>
<dbReference type="PANTHER" id="PTHR43595:SF2">
    <property type="entry name" value="SMALL RIBOSOMAL SUBUNIT PROTEIN MS42"/>
    <property type="match status" value="1"/>
</dbReference>
<name>A0A7K1GP46_9FLAO</name>
<evidence type="ECO:0000256" key="5">
    <source>
        <dbReference type="PIRSR" id="PIRSR000349-1"/>
    </source>
</evidence>
<evidence type="ECO:0000259" key="9">
    <source>
        <dbReference type="Pfam" id="PF02777"/>
    </source>
</evidence>
<dbReference type="EC" id="1.15.1.1" evidence="2 6"/>
<feature type="binding site" evidence="5">
    <location>
        <position position="80"/>
    </location>
    <ligand>
        <name>Mn(2+)</name>
        <dbReference type="ChEBI" id="CHEBI:29035"/>
    </ligand>
</feature>
<evidence type="ECO:0000259" key="8">
    <source>
        <dbReference type="Pfam" id="PF00081"/>
    </source>
</evidence>
<dbReference type="PROSITE" id="PS00088">
    <property type="entry name" value="SOD_MN"/>
    <property type="match status" value="1"/>
</dbReference>
<comment type="similarity">
    <text evidence="1 6">Belongs to the iron/manganese superoxide dismutase family.</text>
</comment>
<reference evidence="10 11" key="1">
    <citation type="journal article" date="2006" name="Int. J. Syst. Evol. Microbiol.">
        <title>Myroides pelagicus sp. nov., isolated from seawater in Thailand.</title>
        <authorList>
            <person name="Yoon J."/>
            <person name="Maneerat S."/>
            <person name="Kawai F."/>
            <person name="Yokota A."/>
        </authorList>
    </citation>
    <scope>NUCLEOTIDE SEQUENCE [LARGE SCALE GENOMIC DNA]</scope>
    <source>
        <strain evidence="10 11">SM1T</strain>
    </source>
</reference>
<comment type="function">
    <text evidence="6">Destroys radicals which are normally produced within the cells and which are toxic to biological systems.</text>
</comment>
<dbReference type="InterPro" id="IPR001189">
    <property type="entry name" value="Mn/Fe_SOD"/>
</dbReference>
<dbReference type="InterPro" id="IPR019831">
    <property type="entry name" value="Mn/Fe_SOD_N"/>
</dbReference>
<feature type="binding site" evidence="5">
    <location>
        <position position="210"/>
    </location>
    <ligand>
        <name>Mn(2+)</name>
        <dbReference type="ChEBI" id="CHEBI:29035"/>
    </ligand>
</feature>
<dbReference type="InterPro" id="IPR036324">
    <property type="entry name" value="Mn/Fe_SOD_N_sf"/>
</dbReference>
<keyword evidence="7" id="KW-0732">Signal</keyword>
<dbReference type="InterPro" id="IPR019833">
    <property type="entry name" value="Mn/Fe_SOD_BS"/>
</dbReference>
<comment type="caution">
    <text evidence="10">The sequence shown here is derived from an EMBL/GenBank/DDBJ whole genome shotgun (WGS) entry which is preliminary data.</text>
</comment>
<dbReference type="GO" id="GO:0005737">
    <property type="term" value="C:cytoplasm"/>
    <property type="evidence" value="ECO:0007669"/>
    <property type="project" value="TreeGrafter"/>
</dbReference>
<evidence type="ECO:0000256" key="7">
    <source>
        <dbReference type="SAM" id="SignalP"/>
    </source>
</evidence>
<dbReference type="PIRSF" id="PIRSF000349">
    <property type="entry name" value="SODismutase"/>
    <property type="match status" value="1"/>
</dbReference>
<comment type="catalytic activity">
    <reaction evidence="6">
        <text>2 superoxide + 2 H(+) = H2O2 + O2</text>
        <dbReference type="Rhea" id="RHEA:20696"/>
        <dbReference type="ChEBI" id="CHEBI:15378"/>
        <dbReference type="ChEBI" id="CHEBI:15379"/>
        <dbReference type="ChEBI" id="CHEBI:16240"/>
        <dbReference type="ChEBI" id="CHEBI:18421"/>
        <dbReference type="EC" id="1.15.1.1"/>
    </reaction>
</comment>
<dbReference type="PANTHER" id="PTHR43595">
    <property type="entry name" value="37S RIBOSOMAL PROTEIN S26, MITOCHONDRIAL"/>
    <property type="match status" value="1"/>
</dbReference>
<accession>A0A7K1GP46</accession>
<dbReference type="InterPro" id="IPR019832">
    <property type="entry name" value="Mn/Fe_SOD_C"/>
</dbReference>
<evidence type="ECO:0000256" key="6">
    <source>
        <dbReference type="RuleBase" id="RU000414"/>
    </source>
</evidence>
<dbReference type="InterPro" id="IPR036314">
    <property type="entry name" value="SOD_C_sf"/>
</dbReference>
<gene>
    <name evidence="10" type="ORF">GJV77_09665</name>
</gene>
<feature type="signal peptide" evidence="7">
    <location>
        <begin position="1"/>
        <end position="18"/>
    </location>
</feature>
<dbReference type="SUPFAM" id="SSF46609">
    <property type="entry name" value="Fe,Mn superoxide dismutase (SOD), N-terminal domain"/>
    <property type="match status" value="1"/>
</dbReference>
<evidence type="ECO:0000313" key="10">
    <source>
        <dbReference type="EMBL" id="MTH30173.1"/>
    </source>
</evidence>
<evidence type="ECO:0000256" key="2">
    <source>
        <dbReference type="ARBA" id="ARBA00012682"/>
    </source>
</evidence>
<protein>
    <recommendedName>
        <fullName evidence="2 6">Superoxide dismutase</fullName>
        <ecNumber evidence="2 6">1.15.1.1</ecNumber>
    </recommendedName>
</protein>
<keyword evidence="11" id="KW-1185">Reference proteome</keyword>
<feature type="domain" description="Manganese/iron superoxide dismutase N-terminal" evidence="8">
    <location>
        <begin position="56"/>
        <end position="137"/>
    </location>
</feature>
<evidence type="ECO:0000256" key="1">
    <source>
        <dbReference type="ARBA" id="ARBA00008714"/>
    </source>
</evidence>
<dbReference type="Proteomes" id="UP000488936">
    <property type="component" value="Unassembled WGS sequence"/>
</dbReference>
<dbReference type="PROSITE" id="PS51257">
    <property type="entry name" value="PROKAR_LIPOPROTEIN"/>
    <property type="match status" value="1"/>
</dbReference>
<feature type="binding site" evidence="5">
    <location>
        <position position="130"/>
    </location>
    <ligand>
        <name>Mn(2+)</name>
        <dbReference type="ChEBI" id="CHEBI:29035"/>
    </ligand>
</feature>
<feature type="binding site" evidence="5">
    <location>
        <position position="214"/>
    </location>
    <ligand>
        <name>Mn(2+)</name>
        <dbReference type="ChEBI" id="CHEBI:29035"/>
    </ligand>
</feature>
<dbReference type="AlphaFoldDB" id="A0A7K1GP46"/>
<keyword evidence="4 6" id="KW-0560">Oxidoreductase</keyword>
<dbReference type="RefSeq" id="WP_155036160.1">
    <property type="nucleotide sequence ID" value="NZ_JAYMMG010000023.1"/>
</dbReference>
<evidence type="ECO:0000313" key="11">
    <source>
        <dbReference type="Proteomes" id="UP000488936"/>
    </source>
</evidence>
<feature type="chain" id="PRO_5029488117" description="Superoxide dismutase" evidence="7">
    <location>
        <begin position="19"/>
        <end position="245"/>
    </location>
</feature>
<dbReference type="Gene3D" id="3.55.40.20">
    <property type="entry name" value="Iron/manganese superoxide dismutase, C-terminal domain"/>
    <property type="match status" value="1"/>
</dbReference>
<dbReference type="Gene3D" id="1.10.287.990">
    <property type="entry name" value="Fe,Mn superoxide dismutase (SOD) domain"/>
    <property type="match status" value="1"/>
</dbReference>
<keyword evidence="3 5" id="KW-0479">Metal-binding</keyword>
<sequence>MKTNKLVFLLAFSTFVMSCTDTNKLTEIEIPERTAFLAPQQQFQDPASIKTKQGPFDMPELKYQFHELPELFNPEFFFKHYSITNLDYANKLNSAIHGTDFEKLNIEGIVQKASTSDQNIKILAGIYYNHLIFWQSLTIKEPKLNQNALEAITTSFGSVTNLKALCKSKAKELDGSGYLWVLQKGNNLVIELTQNNEVPLHLGQPIIAIDLWEHAYYDKFQNDTNDYIEAYFKYINWDRFNNLYK</sequence>
<evidence type="ECO:0000256" key="3">
    <source>
        <dbReference type="ARBA" id="ARBA00022723"/>
    </source>
</evidence>
<proteinExistence type="inferred from homology"/>
<dbReference type="SUPFAM" id="SSF54719">
    <property type="entry name" value="Fe,Mn superoxide dismutase (SOD), C-terminal domain"/>
    <property type="match status" value="1"/>
</dbReference>
<feature type="domain" description="Manganese/iron superoxide dismutase C-terminal" evidence="9">
    <location>
        <begin position="147"/>
        <end position="241"/>
    </location>
</feature>